<dbReference type="Proteomes" id="UP000321157">
    <property type="component" value="Unassembled WGS sequence"/>
</dbReference>
<organism evidence="9 10">
    <name type="scientific">Aneurinibacillus danicus</name>
    <dbReference type="NCBI Taxonomy" id="267746"/>
    <lineage>
        <taxon>Bacteria</taxon>
        <taxon>Bacillati</taxon>
        <taxon>Bacillota</taxon>
        <taxon>Bacilli</taxon>
        <taxon>Bacillales</taxon>
        <taxon>Paenibacillaceae</taxon>
        <taxon>Aneurinibacillus group</taxon>
        <taxon>Aneurinibacillus</taxon>
    </lineage>
</organism>
<proteinExistence type="predicted"/>
<dbReference type="InterPro" id="IPR023468">
    <property type="entry name" value="Riboflavin_kinase"/>
</dbReference>
<dbReference type="InterPro" id="IPR023465">
    <property type="entry name" value="Riboflavin_kinase_dom_sf"/>
</dbReference>
<dbReference type="AlphaFoldDB" id="A0A511VAT8"/>
<keyword evidence="4" id="KW-0808">Transferase</keyword>
<evidence type="ECO:0000259" key="8">
    <source>
        <dbReference type="SMART" id="SM00904"/>
    </source>
</evidence>
<gene>
    <name evidence="9" type="ORF">ADA01nite_35170</name>
</gene>
<evidence type="ECO:0000256" key="7">
    <source>
        <dbReference type="ARBA" id="ARBA00047880"/>
    </source>
</evidence>
<dbReference type="SMART" id="SM00904">
    <property type="entry name" value="Flavokinase"/>
    <property type="match status" value="1"/>
</dbReference>
<keyword evidence="3" id="KW-0288">FMN</keyword>
<evidence type="ECO:0000256" key="6">
    <source>
        <dbReference type="ARBA" id="ARBA00022840"/>
    </source>
</evidence>
<dbReference type="PANTHER" id="PTHR22749:SF6">
    <property type="entry name" value="RIBOFLAVIN KINASE"/>
    <property type="match status" value="1"/>
</dbReference>
<dbReference type="OrthoDB" id="9803667at2"/>
<dbReference type="GO" id="GO:0008531">
    <property type="term" value="F:riboflavin kinase activity"/>
    <property type="evidence" value="ECO:0007669"/>
    <property type="project" value="UniProtKB-EC"/>
</dbReference>
<dbReference type="GO" id="GO:0009231">
    <property type="term" value="P:riboflavin biosynthetic process"/>
    <property type="evidence" value="ECO:0007669"/>
    <property type="project" value="InterPro"/>
</dbReference>
<evidence type="ECO:0000313" key="10">
    <source>
        <dbReference type="Proteomes" id="UP000321157"/>
    </source>
</evidence>
<dbReference type="RefSeq" id="WP_146811629.1">
    <property type="nucleotide sequence ID" value="NZ_BJXX01000166.1"/>
</dbReference>
<dbReference type="GO" id="GO:0005524">
    <property type="term" value="F:ATP binding"/>
    <property type="evidence" value="ECO:0007669"/>
    <property type="project" value="UniProtKB-KW"/>
</dbReference>
<evidence type="ECO:0000256" key="4">
    <source>
        <dbReference type="ARBA" id="ARBA00022679"/>
    </source>
</evidence>
<feature type="domain" description="Riboflavin kinase" evidence="8">
    <location>
        <begin position="10"/>
        <end position="127"/>
    </location>
</feature>
<accession>A0A511VAT8</accession>
<dbReference type="SUPFAM" id="SSF82114">
    <property type="entry name" value="Riboflavin kinase-like"/>
    <property type="match status" value="1"/>
</dbReference>
<keyword evidence="5" id="KW-0547">Nucleotide-binding</keyword>
<reference evidence="9 10" key="1">
    <citation type="submission" date="2019-07" db="EMBL/GenBank/DDBJ databases">
        <title>Whole genome shotgun sequence of Aneurinibacillus danicus NBRC 102444.</title>
        <authorList>
            <person name="Hosoyama A."/>
            <person name="Uohara A."/>
            <person name="Ohji S."/>
            <person name="Ichikawa N."/>
        </authorList>
    </citation>
    <scope>NUCLEOTIDE SEQUENCE [LARGE SCALE GENOMIC DNA]</scope>
    <source>
        <strain evidence="9 10">NBRC 102444</strain>
    </source>
</reference>
<protein>
    <recommendedName>
        <fullName evidence="1">riboflavin kinase</fullName>
        <ecNumber evidence="1">2.7.1.26</ecNumber>
    </recommendedName>
</protein>
<dbReference type="EMBL" id="BJXX01000166">
    <property type="protein sequence ID" value="GEN36057.1"/>
    <property type="molecule type" value="Genomic_DNA"/>
</dbReference>
<evidence type="ECO:0000256" key="5">
    <source>
        <dbReference type="ARBA" id="ARBA00022741"/>
    </source>
</evidence>
<evidence type="ECO:0000256" key="2">
    <source>
        <dbReference type="ARBA" id="ARBA00022630"/>
    </source>
</evidence>
<dbReference type="EC" id="2.7.1.26" evidence="1"/>
<dbReference type="InterPro" id="IPR015865">
    <property type="entry name" value="Riboflavin_kinase_bac/euk"/>
</dbReference>
<dbReference type="GO" id="GO:0009398">
    <property type="term" value="P:FMN biosynthetic process"/>
    <property type="evidence" value="ECO:0007669"/>
    <property type="project" value="TreeGrafter"/>
</dbReference>
<comment type="catalytic activity">
    <reaction evidence="7">
        <text>riboflavin + ATP = FMN + ADP + H(+)</text>
        <dbReference type="Rhea" id="RHEA:14357"/>
        <dbReference type="ChEBI" id="CHEBI:15378"/>
        <dbReference type="ChEBI" id="CHEBI:30616"/>
        <dbReference type="ChEBI" id="CHEBI:57986"/>
        <dbReference type="ChEBI" id="CHEBI:58210"/>
        <dbReference type="ChEBI" id="CHEBI:456216"/>
        <dbReference type="EC" id="2.7.1.26"/>
    </reaction>
</comment>
<keyword evidence="2" id="KW-0285">Flavoprotein</keyword>
<dbReference type="Gene3D" id="2.40.30.30">
    <property type="entry name" value="Riboflavin kinase-like"/>
    <property type="match status" value="1"/>
</dbReference>
<dbReference type="Pfam" id="PF01687">
    <property type="entry name" value="Flavokinase"/>
    <property type="match status" value="1"/>
</dbReference>
<keyword evidence="6" id="KW-0067">ATP-binding</keyword>
<comment type="caution">
    <text evidence="9">The sequence shown here is derived from an EMBL/GenBank/DDBJ whole genome shotgun (WGS) entry which is preliminary data.</text>
</comment>
<sequence length="137" mass="15938">MESNAEKNRYIAGKVIHGEGRGKKIGFPTANIDFTDWHYQTGVYGVRVYVNDACHYGVMNIGVKPTFHKNASKNVEIHIIKFNENIYGKQIEVEVIFKVRDEQKFNSVHELIRQIKKDIAFTKHKFHQMGMNRKELS</sequence>
<keyword evidence="10" id="KW-1185">Reference proteome</keyword>
<evidence type="ECO:0000256" key="1">
    <source>
        <dbReference type="ARBA" id="ARBA00012105"/>
    </source>
</evidence>
<name>A0A511VAT8_9BACL</name>
<dbReference type="PANTHER" id="PTHR22749">
    <property type="entry name" value="RIBOFLAVIN KINASE/FMN ADENYLYLTRANSFERASE"/>
    <property type="match status" value="1"/>
</dbReference>
<evidence type="ECO:0000256" key="3">
    <source>
        <dbReference type="ARBA" id="ARBA00022643"/>
    </source>
</evidence>
<evidence type="ECO:0000313" key="9">
    <source>
        <dbReference type="EMBL" id="GEN36057.1"/>
    </source>
</evidence>